<evidence type="ECO:0000313" key="3">
    <source>
        <dbReference type="Proteomes" id="UP000660024"/>
    </source>
</evidence>
<reference evidence="2 3" key="1">
    <citation type="submission" date="2020-12" db="EMBL/GenBank/DDBJ databases">
        <title>Bacterial novel species Pedobacter sp. SD-b isolated from soil.</title>
        <authorList>
            <person name="Jung H.-Y."/>
        </authorList>
    </citation>
    <scope>NUCLEOTIDE SEQUENCE [LARGE SCALE GENOMIC DNA]</scope>
    <source>
        <strain evidence="2 3">SD-b</strain>
    </source>
</reference>
<gene>
    <name evidence="2" type="ORF">I5M32_11665</name>
</gene>
<dbReference type="InterPro" id="IPR008928">
    <property type="entry name" value="6-hairpin_glycosidase_sf"/>
</dbReference>
<organism evidence="2 3">
    <name type="scientific">Pedobacter segetis</name>
    <dbReference type="NCBI Taxonomy" id="2793069"/>
    <lineage>
        <taxon>Bacteria</taxon>
        <taxon>Pseudomonadati</taxon>
        <taxon>Bacteroidota</taxon>
        <taxon>Sphingobacteriia</taxon>
        <taxon>Sphingobacteriales</taxon>
        <taxon>Sphingobacteriaceae</taxon>
        <taxon>Pedobacter</taxon>
    </lineage>
</organism>
<feature type="chain" id="PRO_5045087903" description="Alpha-L-rhamnosidase six-hairpin glycosidase domain-containing protein" evidence="1">
    <location>
        <begin position="23"/>
        <end position="812"/>
    </location>
</feature>
<accession>A0ABS1BL48</accession>
<keyword evidence="3" id="KW-1185">Reference proteome</keyword>
<dbReference type="RefSeq" id="WP_200586513.1">
    <property type="nucleotide sequence ID" value="NZ_JAEHFY010000015.1"/>
</dbReference>
<comment type="caution">
    <text evidence="2">The sequence shown here is derived from an EMBL/GenBank/DDBJ whole genome shotgun (WGS) entry which is preliminary data.</text>
</comment>
<name>A0ABS1BL48_9SPHI</name>
<dbReference type="EMBL" id="JAEHFY010000015">
    <property type="protein sequence ID" value="MBK0383615.1"/>
    <property type="molecule type" value="Genomic_DNA"/>
</dbReference>
<proteinExistence type="predicted"/>
<keyword evidence="1" id="KW-0732">Signal</keyword>
<sequence length="812" mass="91927">MLKNIKTVILLLMSCLATNAQSADKTYSLKSTAGNWEATINSKGAIESLKMCFNGKSTAIPWRTDEWGGPSWQGVDLHKTKSEGLYFEGKKDQQTYSIEYADVEGQLTIIAELKNESNTVFNVAPYARLNIGIDNELKDPATYFQNFFPTLLRCEKTHFWGYFQNPNGQILAIGSPDAVASRQIEYIGQGHRIATSSLDMLHVLPLPPRHPQELTNLAPRASKKWRIILQPISSLSEVTPAIATICKAPSISLDRTTIAPGEQLEIKIYNNIIPLVNITNPSGKELKLPKPLIGKNFIRYVLPSPKIVGNYTITAKGNEKVSEAIFHVRKPWGWYLKQARAEALRMQIKPQKHREGWLGFFSAYWAQLYFPDDKKLAETEKVFKNFYSLMVDTTITDFYHSKPTWDTRPQNTSWIVGMMTARYAATKKIENLEEASKWGDLLIRKFQLPNGAYKGYTALTLGSKFLSELAWYERQLAEKDSVWKARYKRHVLSVKKATANLYSVGDLGDTEGQATYEDNQAGSAWSLLALDALNCTDTTLRRKYIESSLEIQKRHECLTQALIPDGRMRGGTLRFWEAQYDILTTPNMMNSPHGWTMRSQFGALYLYLLTGEERFLNIMNNAMGACVQAIDEKTGTLRWAFVPDPYIEAEQFVQDSAHPGKGKIVKNVIGEQWLPMISDWWRVPEGEIGNLTQFKELGHQGVSQGWSCDNDVHEHFRVLTEEFVPNAFVLEREDGSLRTLNCAVKRKGNTLYVNLPEKVVSRVHFNLKNNYQVVVPFSAEKVKQKVARGMHWVGPGVKAAIAPDLYLSGKIN</sequence>
<dbReference type="SUPFAM" id="SSF48208">
    <property type="entry name" value="Six-hairpin glycosidases"/>
    <property type="match status" value="1"/>
</dbReference>
<evidence type="ECO:0008006" key="4">
    <source>
        <dbReference type="Google" id="ProtNLM"/>
    </source>
</evidence>
<protein>
    <recommendedName>
        <fullName evidence="4">Alpha-L-rhamnosidase six-hairpin glycosidase domain-containing protein</fullName>
    </recommendedName>
</protein>
<feature type="signal peptide" evidence="1">
    <location>
        <begin position="1"/>
        <end position="22"/>
    </location>
</feature>
<evidence type="ECO:0000256" key="1">
    <source>
        <dbReference type="SAM" id="SignalP"/>
    </source>
</evidence>
<evidence type="ECO:0000313" key="2">
    <source>
        <dbReference type="EMBL" id="MBK0383615.1"/>
    </source>
</evidence>
<dbReference type="Proteomes" id="UP000660024">
    <property type="component" value="Unassembled WGS sequence"/>
</dbReference>